<evidence type="ECO:0000313" key="3">
    <source>
        <dbReference type="Proteomes" id="UP000228949"/>
    </source>
</evidence>
<gene>
    <name evidence="2" type="ORF">COS61_02310</name>
</gene>
<protein>
    <recommendedName>
        <fullName evidence="4">DUF11 domain-containing protein</fullName>
    </recommendedName>
</protein>
<organism evidence="2 3">
    <name type="scientific">Candidatus Wolfebacteria bacterium CG03_land_8_20_14_0_80_40_12</name>
    <dbReference type="NCBI Taxonomy" id="1975069"/>
    <lineage>
        <taxon>Bacteria</taxon>
        <taxon>Candidatus Wolfeibacteriota</taxon>
    </lineage>
</organism>
<sequence>MLQTSWSKKEERKEKVGKFSEQFSKISRRIFWIFTITILLAIAAGGFYFYQYFTSRDVFVSLKAPDRVFAGAPFNINVEVLNDSDKSIKDIAFSMVLPEGTAFLGEEIDKRFYQQNFGDLEKSASFQEKIPLIIFGNEQSVKKFELIVSYFPPSLGPKVRFEIIKTVEVAAREPAVKFDLIAPQKVLNNEDFEIEINYQNISGIDLSNLELKLEYPQFFTFINSDPKPSTGDNFWRIGSLPKNEQAKIIVISGKAVGPEQSFFEIKSALKAEFSGRQYLVAKKNTSINIAPSPLFLNIVADNNNGPSFLGADLKYKIVYRNNSNVGLNDAVIKAKLNGELFDIKELKTSGFFDSRNNTVIWNAANTPDLRLIAPESEGMVEFEIKVKESYPIKRVSDRNFILKVEAEISSPTIPYYVVSDKTIGLAKSEIKIAGAIDLDAEAVFLKGYFPPRVNKPTNFTVKWTIKNYSTDVSNIEILSFLQSGVRFVGPAKSNVNSVPVYNERTQEIIWLIEKIPATKGVIGNPVEASFQIEAVPNITQLDNLMPLMNQTNLKAFDEF</sequence>
<evidence type="ECO:0008006" key="4">
    <source>
        <dbReference type="Google" id="ProtNLM"/>
    </source>
</evidence>
<dbReference type="AlphaFoldDB" id="A0A2M7B574"/>
<proteinExistence type="predicted"/>
<comment type="caution">
    <text evidence="2">The sequence shown here is derived from an EMBL/GenBank/DDBJ whole genome shotgun (WGS) entry which is preliminary data.</text>
</comment>
<reference evidence="3" key="1">
    <citation type="submission" date="2017-09" db="EMBL/GenBank/DDBJ databases">
        <title>Depth-based differentiation of microbial function through sediment-hosted aquifers and enrichment of novel symbionts in the deep terrestrial subsurface.</title>
        <authorList>
            <person name="Probst A.J."/>
            <person name="Ladd B."/>
            <person name="Jarett J.K."/>
            <person name="Geller-Mcgrath D.E."/>
            <person name="Sieber C.M.K."/>
            <person name="Emerson J.B."/>
            <person name="Anantharaman K."/>
            <person name="Thomas B.C."/>
            <person name="Malmstrom R."/>
            <person name="Stieglmeier M."/>
            <person name="Klingl A."/>
            <person name="Woyke T."/>
            <person name="Ryan C.M."/>
            <person name="Banfield J.F."/>
        </authorList>
    </citation>
    <scope>NUCLEOTIDE SEQUENCE [LARGE SCALE GENOMIC DNA]</scope>
</reference>
<evidence type="ECO:0000256" key="1">
    <source>
        <dbReference type="SAM" id="Phobius"/>
    </source>
</evidence>
<accession>A0A2M7B574</accession>
<dbReference type="Proteomes" id="UP000228949">
    <property type="component" value="Unassembled WGS sequence"/>
</dbReference>
<keyword evidence="1" id="KW-0472">Membrane</keyword>
<feature type="non-terminal residue" evidence="2">
    <location>
        <position position="559"/>
    </location>
</feature>
<keyword evidence="1" id="KW-0812">Transmembrane</keyword>
<name>A0A2M7B574_9BACT</name>
<keyword evidence="1" id="KW-1133">Transmembrane helix</keyword>
<evidence type="ECO:0000313" key="2">
    <source>
        <dbReference type="EMBL" id="PIU98271.1"/>
    </source>
</evidence>
<dbReference type="EMBL" id="PEVJ01000056">
    <property type="protein sequence ID" value="PIU98271.1"/>
    <property type="molecule type" value="Genomic_DNA"/>
</dbReference>
<feature type="transmembrane region" description="Helical" evidence="1">
    <location>
        <begin position="30"/>
        <end position="50"/>
    </location>
</feature>